<sequence>MPQATALTSLVNQAPFNQLIGGAYSTIWIQKKGNGYAVSGRSKADESVMSLTAVGAPALVIDLDGVLGGGDTVDVKVGGAAYGITKTPIGGGTEYIVTEHARIPPSARGIPTIII</sequence>
<proteinExistence type="predicted"/>
<protein>
    <submittedName>
        <fullName evidence="1">Uncharacterized protein</fullName>
    </submittedName>
</protein>
<accession>A0A6J5CHP0</accession>
<gene>
    <name evidence="1" type="ORF">LMG22037_05963</name>
</gene>
<dbReference type="AlphaFoldDB" id="A0A6J5CHP0"/>
<name>A0A6J5CHP0_9BURK</name>
<organism evidence="1 2">
    <name type="scientific">Paraburkholderia phenoliruptrix</name>
    <dbReference type="NCBI Taxonomy" id="252970"/>
    <lineage>
        <taxon>Bacteria</taxon>
        <taxon>Pseudomonadati</taxon>
        <taxon>Pseudomonadota</taxon>
        <taxon>Betaproteobacteria</taxon>
        <taxon>Burkholderiales</taxon>
        <taxon>Burkholderiaceae</taxon>
        <taxon>Paraburkholderia</taxon>
    </lineage>
</organism>
<dbReference type="EMBL" id="CADIKB010000050">
    <property type="protein sequence ID" value="CAB3735407.1"/>
    <property type="molecule type" value="Genomic_DNA"/>
</dbReference>
<evidence type="ECO:0000313" key="2">
    <source>
        <dbReference type="Proteomes" id="UP000494249"/>
    </source>
</evidence>
<dbReference type="RefSeq" id="WP_035477132.1">
    <property type="nucleotide sequence ID" value="NZ_CADFGL010000048.1"/>
</dbReference>
<evidence type="ECO:0000313" key="1">
    <source>
        <dbReference type="EMBL" id="CAB3735407.1"/>
    </source>
</evidence>
<reference evidence="1 2" key="1">
    <citation type="submission" date="2020-04" db="EMBL/GenBank/DDBJ databases">
        <authorList>
            <person name="De Canck E."/>
        </authorList>
    </citation>
    <scope>NUCLEOTIDE SEQUENCE [LARGE SCALE GENOMIC DNA]</scope>
    <source>
        <strain evidence="1 2">LMG 22037</strain>
    </source>
</reference>
<dbReference type="Proteomes" id="UP000494249">
    <property type="component" value="Unassembled WGS sequence"/>
</dbReference>